<dbReference type="Proteomes" id="UP000002630">
    <property type="component" value="Unassembled WGS sequence"/>
</dbReference>
<feature type="transmembrane region" description="Helical" evidence="2">
    <location>
        <begin position="154"/>
        <end position="175"/>
    </location>
</feature>
<feature type="transmembrane region" description="Helical" evidence="2">
    <location>
        <begin position="69"/>
        <end position="92"/>
    </location>
</feature>
<keyword evidence="4" id="KW-1185">Reference proteome</keyword>
<feature type="transmembrane region" description="Helical" evidence="2">
    <location>
        <begin position="6"/>
        <end position="32"/>
    </location>
</feature>
<feature type="transmembrane region" description="Helical" evidence="2">
    <location>
        <begin position="237"/>
        <end position="261"/>
    </location>
</feature>
<dbReference type="OrthoDB" id="10593832at2759"/>
<keyword evidence="2" id="KW-0812">Transmembrane</keyword>
<reference evidence="3 4" key="1">
    <citation type="journal article" date="2010" name="Nature">
        <title>The Ectocarpus genome and the independent evolution of multicellularity in brown algae.</title>
        <authorList>
            <person name="Cock J.M."/>
            <person name="Sterck L."/>
            <person name="Rouze P."/>
            <person name="Scornet D."/>
            <person name="Allen A.E."/>
            <person name="Amoutzias G."/>
            <person name="Anthouard V."/>
            <person name="Artiguenave F."/>
            <person name="Aury J.M."/>
            <person name="Badger J.H."/>
            <person name="Beszteri B."/>
            <person name="Billiau K."/>
            <person name="Bonnet E."/>
            <person name="Bothwell J.H."/>
            <person name="Bowler C."/>
            <person name="Boyen C."/>
            <person name="Brownlee C."/>
            <person name="Carrano C.J."/>
            <person name="Charrier B."/>
            <person name="Cho G.Y."/>
            <person name="Coelho S.M."/>
            <person name="Collen J."/>
            <person name="Corre E."/>
            <person name="Da Silva C."/>
            <person name="Delage L."/>
            <person name="Delaroque N."/>
            <person name="Dittami S.M."/>
            <person name="Doulbeau S."/>
            <person name="Elias M."/>
            <person name="Farnham G."/>
            <person name="Gachon C.M."/>
            <person name="Gschloessl B."/>
            <person name="Heesch S."/>
            <person name="Jabbari K."/>
            <person name="Jubin C."/>
            <person name="Kawai H."/>
            <person name="Kimura K."/>
            <person name="Kloareg B."/>
            <person name="Kupper F.C."/>
            <person name="Lang D."/>
            <person name="Le Bail A."/>
            <person name="Leblanc C."/>
            <person name="Lerouge P."/>
            <person name="Lohr M."/>
            <person name="Lopez P.J."/>
            <person name="Martens C."/>
            <person name="Maumus F."/>
            <person name="Michel G."/>
            <person name="Miranda-Saavedra D."/>
            <person name="Morales J."/>
            <person name="Moreau H."/>
            <person name="Motomura T."/>
            <person name="Nagasato C."/>
            <person name="Napoli C.A."/>
            <person name="Nelson D.R."/>
            <person name="Nyvall-Collen P."/>
            <person name="Peters A.F."/>
            <person name="Pommier C."/>
            <person name="Potin P."/>
            <person name="Poulain J."/>
            <person name="Quesneville H."/>
            <person name="Read B."/>
            <person name="Rensing S.A."/>
            <person name="Ritter A."/>
            <person name="Rousvoal S."/>
            <person name="Samanta M."/>
            <person name="Samson G."/>
            <person name="Schroeder D.C."/>
            <person name="Segurens B."/>
            <person name="Strittmatter M."/>
            <person name="Tonon T."/>
            <person name="Tregear J.W."/>
            <person name="Valentin K."/>
            <person name="von Dassow P."/>
            <person name="Yamagishi T."/>
            <person name="Van de Peer Y."/>
            <person name="Wincker P."/>
        </authorList>
    </citation>
    <scope>NUCLEOTIDE SEQUENCE [LARGE SCALE GENOMIC DNA]</scope>
    <source>
        <strain evidence="4">Ec32 / CCAP1310/4</strain>
    </source>
</reference>
<protein>
    <recommendedName>
        <fullName evidence="5">THH1/TOM1/TOM3 domain-containing protein</fullName>
    </recommendedName>
</protein>
<name>D8LN17_ECTSI</name>
<keyword evidence="2" id="KW-1133">Transmembrane helix</keyword>
<dbReference type="EMBL" id="FN649760">
    <property type="protein sequence ID" value="CBN76258.1"/>
    <property type="molecule type" value="Genomic_DNA"/>
</dbReference>
<evidence type="ECO:0000256" key="2">
    <source>
        <dbReference type="SAM" id="Phobius"/>
    </source>
</evidence>
<accession>D8LN17</accession>
<dbReference type="AlphaFoldDB" id="D8LN17"/>
<organism evidence="3 4">
    <name type="scientific">Ectocarpus siliculosus</name>
    <name type="common">Brown alga</name>
    <name type="synonym">Conferva siliculosa</name>
    <dbReference type="NCBI Taxonomy" id="2880"/>
    <lineage>
        <taxon>Eukaryota</taxon>
        <taxon>Sar</taxon>
        <taxon>Stramenopiles</taxon>
        <taxon>Ochrophyta</taxon>
        <taxon>PX clade</taxon>
        <taxon>Phaeophyceae</taxon>
        <taxon>Ectocarpales</taxon>
        <taxon>Ectocarpaceae</taxon>
        <taxon>Ectocarpus</taxon>
    </lineage>
</organism>
<gene>
    <name evidence="3" type="ORF">Esi_0422_0021</name>
</gene>
<proteinExistence type="predicted"/>
<evidence type="ECO:0000313" key="4">
    <source>
        <dbReference type="Proteomes" id="UP000002630"/>
    </source>
</evidence>
<feature type="transmembrane region" description="Helical" evidence="2">
    <location>
        <begin position="112"/>
        <end position="134"/>
    </location>
</feature>
<sequence length="360" mass="38780">MREEQALLAGLVAVCAVSAAALVRLVAVLRIFRRHRQQQQSFTNGNLGQEEERRHLQATDADRVASSRVIVPSLLFHVLVFLCLAVEVPVYACRWLSSSGIAVGLVQGDRSLYALHMTSYLLLFMAFSVVVTLWNDVAVFEPNECTALMNRSMVALCVCYVLVTGIAVSVCLGVGNVKYFLSSFAFLLFCAYSIAVLLLLGASFLVLGCLLQQRICRVLVTGSCTARLTARIVRLNVVMLACFTCFTMRALMLAGLIQAQAEGEESGNYASGWKRREQDMRLEWALHVIPCVAMLYLMRKAGEPSSSSSSTATTPAGKEYGGDESTGFSGADVEDGYGEQAPGSNRYLTGGGGGGGGYTG</sequence>
<feature type="compositionally biased region" description="Gly residues" evidence="1">
    <location>
        <begin position="349"/>
        <end position="360"/>
    </location>
</feature>
<feature type="transmembrane region" description="Helical" evidence="2">
    <location>
        <begin position="181"/>
        <end position="207"/>
    </location>
</feature>
<evidence type="ECO:0000256" key="1">
    <source>
        <dbReference type="SAM" id="MobiDB-lite"/>
    </source>
</evidence>
<dbReference type="InParanoid" id="D8LN17"/>
<keyword evidence="2" id="KW-0472">Membrane</keyword>
<evidence type="ECO:0000313" key="3">
    <source>
        <dbReference type="EMBL" id="CBN76258.1"/>
    </source>
</evidence>
<evidence type="ECO:0008006" key="5">
    <source>
        <dbReference type="Google" id="ProtNLM"/>
    </source>
</evidence>
<feature type="compositionally biased region" description="Low complexity" evidence="1">
    <location>
        <begin position="304"/>
        <end position="316"/>
    </location>
</feature>
<feature type="region of interest" description="Disordered" evidence="1">
    <location>
        <begin position="303"/>
        <end position="360"/>
    </location>
</feature>